<dbReference type="EMBL" id="BSYO01000019">
    <property type="protein sequence ID" value="GMH18513.1"/>
    <property type="molecule type" value="Genomic_DNA"/>
</dbReference>
<gene>
    <name evidence="1" type="ORF">Nepgr_020354</name>
</gene>
<sequence length="153" mass="16312">MGMVGCSPGWPSMADAGKGRQRQEKACPVVGCESHSAAEVSSDGALVLWLRCTCLMFHGHCGDIVMTVVVQLGSDWLRCKCNCRHFSALLAKLPFAFARFGLWKMAGPGCGWMGLAKVDGEADVASYWFYLIADSAFCVAVAVAADADLLVLS</sequence>
<protein>
    <submittedName>
        <fullName evidence="1">Uncharacterized protein</fullName>
    </submittedName>
</protein>
<accession>A0AAD3SUX4</accession>
<evidence type="ECO:0000313" key="1">
    <source>
        <dbReference type="EMBL" id="GMH18513.1"/>
    </source>
</evidence>
<reference evidence="1" key="1">
    <citation type="submission" date="2023-05" db="EMBL/GenBank/DDBJ databases">
        <title>Nepenthes gracilis genome sequencing.</title>
        <authorList>
            <person name="Fukushima K."/>
        </authorList>
    </citation>
    <scope>NUCLEOTIDE SEQUENCE</scope>
    <source>
        <strain evidence="1">SING2019-196</strain>
    </source>
</reference>
<name>A0AAD3SUX4_NEPGR</name>
<evidence type="ECO:0000313" key="2">
    <source>
        <dbReference type="Proteomes" id="UP001279734"/>
    </source>
</evidence>
<organism evidence="1 2">
    <name type="scientific">Nepenthes gracilis</name>
    <name type="common">Slender pitcher plant</name>
    <dbReference type="NCBI Taxonomy" id="150966"/>
    <lineage>
        <taxon>Eukaryota</taxon>
        <taxon>Viridiplantae</taxon>
        <taxon>Streptophyta</taxon>
        <taxon>Embryophyta</taxon>
        <taxon>Tracheophyta</taxon>
        <taxon>Spermatophyta</taxon>
        <taxon>Magnoliopsida</taxon>
        <taxon>eudicotyledons</taxon>
        <taxon>Gunneridae</taxon>
        <taxon>Pentapetalae</taxon>
        <taxon>Caryophyllales</taxon>
        <taxon>Nepenthaceae</taxon>
        <taxon>Nepenthes</taxon>
    </lineage>
</organism>
<dbReference type="AlphaFoldDB" id="A0AAD3SUX4"/>
<dbReference type="Proteomes" id="UP001279734">
    <property type="component" value="Unassembled WGS sequence"/>
</dbReference>
<proteinExistence type="predicted"/>
<comment type="caution">
    <text evidence="1">The sequence shown here is derived from an EMBL/GenBank/DDBJ whole genome shotgun (WGS) entry which is preliminary data.</text>
</comment>
<keyword evidence="2" id="KW-1185">Reference proteome</keyword>